<dbReference type="SMART" id="SM00849">
    <property type="entry name" value="Lactamase_B"/>
    <property type="match status" value="1"/>
</dbReference>
<organism evidence="3 4">
    <name type="scientific">Haloplanus ruber</name>
    <dbReference type="NCBI Taxonomy" id="869892"/>
    <lineage>
        <taxon>Archaea</taxon>
        <taxon>Methanobacteriati</taxon>
        <taxon>Methanobacteriota</taxon>
        <taxon>Stenosarchaea group</taxon>
        <taxon>Halobacteria</taxon>
        <taxon>Halobacteriales</taxon>
        <taxon>Haloferacaceae</taxon>
        <taxon>Haloplanus</taxon>
    </lineage>
</organism>
<dbReference type="AlphaFoldDB" id="A0ABD6CXL1"/>
<dbReference type="Pfam" id="PF00753">
    <property type="entry name" value="Lactamase_B"/>
    <property type="match status" value="1"/>
</dbReference>
<evidence type="ECO:0000259" key="2">
    <source>
        <dbReference type="SMART" id="SM00849"/>
    </source>
</evidence>
<keyword evidence="4" id="KW-1185">Reference proteome</keyword>
<dbReference type="Proteomes" id="UP001597075">
    <property type="component" value="Unassembled WGS sequence"/>
</dbReference>
<gene>
    <name evidence="3" type="ORF">ACFSBJ_03365</name>
</gene>
<evidence type="ECO:0000313" key="4">
    <source>
        <dbReference type="Proteomes" id="UP001597075"/>
    </source>
</evidence>
<name>A0ABD6CXL1_9EURY</name>
<feature type="region of interest" description="Disordered" evidence="1">
    <location>
        <begin position="455"/>
        <end position="507"/>
    </location>
</feature>
<dbReference type="RefSeq" id="WP_256406566.1">
    <property type="nucleotide sequence ID" value="NZ_CP187152.1"/>
</dbReference>
<evidence type="ECO:0000313" key="3">
    <source>
        <dbReference type="EMBL" id="MFD1632781.1"/>
    </source>
</evidence>
<feature type="domain" description="Metallo-beta-lactamase" evidence="2">
    <location>
        <begin position="13"/>
        <end position="211"/>
    </location>
</feature>
<feature type="region of interest" description="Disordered" evidence="1">
    <location>
        <begin position="540"/>
        <end position="600"/>
    </location>
</feature>
<feature type="compositionally biased region" description="Basic and acidic residues" evidence="1">
    <location>
        <begin position="557"/>
        <end position="576"/>
    </location>
</feature>
<feature type="compositionally biased region" description="Polar residues" evidence="1">
    <location>
        <begin position="458"/>
        <end position="478"/>
    </location>
</feature>
<dbReference type="InterPro" id="IPR036866">
    <property type="entry name" value="RibonucZ/Hydroxyglut_hydro"/>
</dbReference>
<protein>
    <submittedName>
        <fullName evidence="3">MBL fold metallo-hydrolase</fullName>
    </submittedName>
</protein>
<proteinExistence type="predicted"/>
<sequence length="738" mass="79945">MDISYEHANPRKGNESYVIRISENHVESTSCLLVDAGDGVDLDALLGADEHLSAILLTHAHLDHYKSIDDAHRHGAPIITSPDTAAVLNNVFTEGERRYDLSNTDQLLGRVEPISEWHDILGDSIKVHPVSTGHAPGACGFLIHISDGEQQVRILATGDFTGRDAAGYPGLEPNAYPEVDILFLTAATNEEMEAQLTEIVGEVTARTNAGSKTLCTASGLTGVHLATLFAAVEDELDVSIPVILAGHVAKLYDALGYDHGNVTSVPEFTSTAECFEHGGVTIAGPEVPVDGSSGRLFESIKDDASATLIQIQGGATEAKTQSDFAGTVSAHEFSNHPPEEVLSDVVESVSPIHTVIEHQQGDSLQRYKDKWNSFSWATGSEGEETLYRDGQYIAPPWVNTYIEQQVRNREGQVDTSRADAALLDAVEEIPEIGRRNDIDLSQEGVKTTAIKERLHIGSSPNTAGQEAASPDTNRNVEANHNRLYPTIGPELPEKSITRSSEIGLGDSDLKTSVEGLIDTIQPPGQTEIEDSRLQSTAREIHTEKTNEEESEPDAETGGEKTSEEDVKEQSTEHGTAELEATTVTQLEEQEDTSEKSSFTVEVDPAVRELARQHAEEVDNSLDIFVQSTVESYISDILRGTDAWADTAPIERSLDLEVDAALEELLARVATEKHIDSMEKLTLNLLKEAAGLDKEVREITLHDSGSLSAHLAAVAENDASPYETRNAVVEAALERVLLE</sequence>
<dbReference type="CDD" id="cd06262">
    <property type="entry name" value="metallo-hydrolase-like_MBL-fold"/>
    <property type="match status" value="1"/>
</dbReference>
<dbReference type="InterPro" id="IPR001279">
    <property type="entry name" value="Metallo-B-lactamas"/>
</dbReference>
<evidence type="ECO:0000256" key="1">
    <source>
        <dbReference type="SAM" id="MobiDB-lite"/>
    </source>
</evidence>
<dbReference type="Gene3D" id="3.60.15.10">
    <property type="entry name" value="Ribonuclease Z/Hydroxyacylglutathione hydrolase-like"/>
    <property type="match status" value="1"/>
</dbReference>
<comment type="caution">
    <text evidence="3">The sequence shown here is derived from an EMBL/GenBank/DDBJ whole genome shotgun (WGS) entry which is preliminary data.</text>
</comment>
<reference evidence="3 4" key="1">
    <citation type="journal article" date="2019" name="Int. J. Syst. Evol. Microbiol.">
        <title>The Global Catalogue of Microorganisms (GCM) 10K type strain sequencing project: providing services to taxonomists for standard genome sequencing and annotation.</title>
        <authorList>
            <consortium name="The Broad Institute Genomics Platform"/>
            <consortium name="The Broad Institute Genome Sequencing Center for Infectious Disease"/>
            <person name="Wu L."/>
            <person name="Ma J."/>
        </authorList>
    </citation>
    <scope>NUCLEOTIDE SEQUENCE [LARGE SCALE GENOMIC DNA]</scope>
    <source>
        <strain evidence="3 4">CGMCC 1.10594</strain>
    </source>
</reference>
<accession>A0ABD6CXL1</accession>
<dbReference type="EMBL" id="JBHUDL010000005">
    <property type="protein sequence ID" value="MFD1632781.1"/>
    <property type="molecule type" value="Genomic_DNA"/>
</dbReference>
<dbReference type="SUPFAM" id="SSF56281">
    <property type="entry name" value="Metallo-hydrolase/oxidoreductase"/>
    <property type="match status" value="1"/>
</dbReference>